<proteinExistence type="predicted"/>
<evidence type="ECO:0000259" key="6">
    <source>
        <dbReference type="PROSITE" id="PS50850"/>
    </source>
</evidence>
<feature type="transmembrane region" description="Helical" evidence="5">
    <location>
        <begin position="411"/>
        <end position="430"/>
    </location>
</feature>
<dbReference type="InterPro" id="IPR020846">
    <property type="entry name" value="MFS_dom"/>
</dbReference>
<feature type="domain" description="Major facilitator superfamily (MFS) profile" evidence="6">
    <location>
        <begin position="45"/>
        <end position="546"/>
    </location>
</feature>
<feature type="transmembrane region" description="Helical" evidence="5">
    <location>
        <begin position="324"/>
        <end position="351"/>
    </location>
</feature>
<evidence type="ECO:0000313" key="8">
    <source>
        <dbReference type="Proteomes" id="UP001172673"/>
    </source>
</evidence>
<dbReference type="Gene3D" id="1.20.1250.20">
    <property type="entry name" value="MFS general substrate transporter like domains"/>
    <property type="match status" value="1"/>
</dbReference>
<dbReference type="EMBL" id="JAPDRK010000021">
    <property type="protein sequence ID" value="KAJ9603678.1"/>
    <property type="molecule type" value="Genomic_DNA"/>
</dbReference>
<accession>A0AA38WYX5</accession>
<feature type="transmembrane region" description="Helical" evidence="5">
    <location>
        <begin position="202"/>
        <end position="222"/>
    </location>
</feature>
<dbReference type="PANTHER" id="PTHR23502:SF50">
    <property type="entry name" value="TRANSPORTER, PUTATIVE (AFU_ORTHOLOGUE AFUA_5G00430)-RELATED"/>
    <property type="match status" value="1"/>
</dbReference>
<dbReference type="InterPro" id="IPR011701">
    <property type="entry name" value="MFS"/>
</dbReference>
<gene>
    <name evidence="7" type="ORF">H2200_011864</name>
</gene>
<sequence>MTYDRQDRLPPGTQRIEDKTGETILLAPQPSSDPNQPLNWSTWRKWMQMTILCFYALMVFAILCVSVPLWQDFNEELGMSYAILNDGYATNMATLSVGCIIFVPIALRIGRRPVYIVTALVMLGAAIWQAKMVTVGDMIGANAISGLAGAVNEAIFQVTVSDLFYVHQRGTMNGIYLAIVTIGNYLGPVAAGYVAVSQQWRWVFWYCTIFMGIICVVMFFFLEETKYTPLPMEGREVVLSTSVDQDDLSKVDSMNKAPIPRAGSISIAATEAAAQNTTHRRLVEIDHSIPLYSYRKRHAFYTADKVASSANRPLWLHFFQPFQILYTFPAVMFTALQYGFLIAMLAVLAVTQATLYPFPPYNFTPIGVGNMNLPPAIGAVLGSILGGPLNDYFILQVAKRRGGIYEPETRLWLFLIFAACMPVGLFMYGLTISKGMAWPINAVGAGFIGAAIGGCGDISLTYCQDCYQYILGDALTGVVFVRNIISTGLVFAITPWIAGMGVYNMFVLLGCLSFAVHLTCVPLIIWGKKWRIKLAGRYEYFADRQY</sequence>
<evidence type="ECO:0000256" key="4">
    <source>
        <dbReference type="ARBA" id="ARBA00023136"/>
    </source>
</evidence>
<evidence type="ECO:0000313" key="7">
    <source>
        <dbReference type="EMBL" id="KAJ9603678.1"/>
    </source>
</evidence>
<keyword evidence="2 5" id="KW-0812">Transmembrane</keyword>
<keyword evidence="4 5" id="KW-0472">Membrane</keyword>
<protein>
    <recommendedName>
        <fullName evidence="6">Major facilitator superfamily (MFS) profile domain-containing protein</fullName>
    </recommendedName>
</protein>
<dbReference type="InterPro" id="IPR036259">
    <property type="entry name" value="MFS_trans_sf"/>
</dbReference>
<dbReference type="GO" id="GO:0022857">
    <property type="term" value="F:transmembrane transporter activity"/>
    <property type="evidence" value="ECO:0007669"/>
    <property type="project" value="InterPro"/>
</dbReference>
<feature type="transmembrane region" description="Helical" evidence="5">
    <location>
        <begin position="49"/>
        <end position="68"/>
    </location>
</feature>
<dbReference type="SUPFAM" id="SSF103473">
    <property type="entry name" value="MFS general substrate transporter"/>
    <property type="match status" value="1"/>
</dbReference>
<dbReference type="PANTHER" id="PTHR23502">
    <property type="entry name" value="MAJOR FACILITATOR SUPERFAMILY"/>
    <property type="match status" value="1"/>
</dbReference>
<evidence type="ECO:0000256" key="5">
    <source>
        <dbReference type="SAM" id="Phobius"/>
    </source>
</evidence>
<dbReference type="GO" id="GO:0005886">
    <property type="term" value="C:plasma membrane"/>
    <property type="evidence" value="ECO:0007669"/>
    <property type="project" value="TreeGrafter"/>
</dbReference>
<feature type="transmembrane region" description="Helical" evidence="5">
    <location>
        <begin position="371"/>
        <end position="390"/>
    </location>
</feature>
<feature type="transmembrane region" description="Helical" evidence="5">
    <location>
        <begin position="436"/>
        <end position="462"/>
    </location>
</feature>
<organism evidence="7 8">
    <name type="scientific">Cladophialophora chaetospira</name>
    <dbReference type="NCBI Taxonomy" id="386627"/>
    <lineage>
        <taxon>Eukaryota</taxon>
        <taxon>Fungi</taxon>
        <taxon>Dikarya</taxon>
        <taxon>Ascomycota</taxon>
        <taxon>Pezizomycotina</taxon>
        <taxon>Eurotiomycetes</taxon>
        <taxon>Chaetothyriomycetidae</taxon>
        <taxon>Chaetothyriales</taxon>
        <taxon>Herpotrichiellaceae</taxon>
        <taxon>Cladophialophora</taxon>
    </lineage>
</organism>
<dbReference type="PROSITE" id="PS50850">
    <property type="entry name" value="MFS"/>
    <property type="match status" value="1"/>
</dbReference>
<reference evidence="7" key="1">
    <citation type="submission" date="2022-10" db="EMBL/GenBank/DDBJ databases">
        <title>Culturing micro-colonial fungi from biological soil crusts in the Mojave desert and describing Neophaeococcomyces mojavensis, and introducing the new genera and species Taxawa tesnikishii.</title>
        <authorList>
            <person name="Kurbessoian T."/>
            <person name="Stajich J.E."/>
        </authorList>
    </citation>
    <scope>NUCLEOTIDE SEQUENCE</scope>
    <source>
        <strain evidence="7">TK_41</strain>
    </source>
</reference>
<evidence type="ECO:0000256" key="1">
    <source>
        <dbReference type="ARBA" id="ARBA00004141"/>
    </source>
</evidence>
<dbReference type="Proteomes" id="UP001172673">
    <property type="component" value="Unassembled WGS sequence"/>
</dbReference>
<keyword evidence="3 5" id="KW-1133">Transmembrane helix</keyword>
<feature type="transmembrane region" description="Helical" evidence="5">
    <location>
        <begin position="474"/>
        <end position="497"/>
    </location>
</feature>
<keyword evidence="8" id="KW-1185">Reference proteome</keyword>
<comment type="subcellular location">
    <subcellularLocation>
        <location evidence="1">Membrane</location>
        <topology evidence="1">Multi-pass membrane protein</topology>
    </subcellularLocation>
</comment>
<evidence type="ECO:0000256" key="2">
    <source>
        <dbReference type="ARBA" id="ARBA00022692"/>
    </source>
</evidence>
<feature type="transmembrane region" description="Helical" evidence="5">
    <location>
        <begin position="503"/>
        <end position="527"/>
    </location>
</feature>
<name>A0AA38WYX5_9EURO</name>
<feature type="transmembrane region" description="Helical" evidence="5">
    <location>
        <begin position="114"/>
        <end position="131"/>
    </location>
</feature>
<dbReference type="Pfam" id="PF07690">
    <property type="entry name" value="MFS_1"/>
    <property type="match status" value="1"/>
</dbReference>
<comment type="caution">
    <text evidence="7">The sequence shown here is derived from an EMBL/GenBank/DDBJ whole genome shotgun (WGS) entry which is preliminary data.</text>
</comment>
<evidence type="ECO:0000256" key="3">
    <source>
        <dbReference type="ARBA" id="ARBA00022989"/>
    </source>
</evidence>
<dbReference type="AlphaFoldDB" id="A0AA38WYX5"/>
<feature type="transmembrane region" description="Helical" evidence="5">
    <location>
        <begin position="88"/>
        <end position="107"/>
    </location>
</feature>
<feature type="transmembrane region" description="Helical" evidence="5">
    <location>
        <begin position="175"/>
        <end position="196"/>
    </location>
</feature>